<dbReference type="Proteomes" id="UP000310108">
    <property type="component" value="Unassembled WGS sequence"/>
</dbReference>
<evidence type="ECO:0000313" key="1">
    <source>
        <dbReference type="EMBL" id="TKW48972.1"/>
    </source>
</evidence>
<name>A0A4U6X0S6_9PEZI</name>
<evidence type="ECO:0000313" key="2">
    <source>
        <dbReference type="Proteomes" id="UP000310108"/>
    </source>
</evidence>
<organism evidence="1 2">
    <name type="scientific">Colletotrichum tanaceti</name>
    <dbReference type="NCBI Taxonomy" id="1306861"/>
    <lineage>
        <taxon>Eukaryota</taxon>
        <taxon>Fungi</taxon>
        <taxon>Dikarya</taxon>
        <taxon>Ascomycota</taxon>
        <taxon>Pezizomycotina</taxon>
        <taxon>Sordariomycetes</taxon>
        <taxon>Hypocreomycetidae</taxon>
        <taxon>Glomerellales</taxon>
        <taxon>Glomerellaceae</taxon>
        <taxon>Colletotrichum</taxon>
        <taxon>Colletotrichum destructivum species complex</taxon>
    </lineage>
</organism>
<protein>
    <submittedName>
        <fullName evidence="1">Uncharacterized protein</fullName>
    </submittedName>
</protein>
<reference evidence="1 2" key="1">
    <citation type="journal article" date="2019" name="PLoS ONE">
        <title>Comparative genome analysis indicates high evolutionary potential of pathogenicity genes in Colletotrichum tanaceti.</title>
        <authorList>
            <person name="Lelwala R.V."/>
            <person name="Korhonen P.K."/>
            <person name="Young N.D."/>
            <person name="Scott J.B."/>
            <person name="Ades P.A."/>
            <person name="Gasser R.B."/>
            <person name="Taylor P.W.J."/>
        </authorList>
    </citation>
    <scope>NUCLEOTIDE SEQUENCE [LARGE SCALE GENOMIC DNA]</scope>
    <source>
        <strain evidence="1">BRIP57314</strain>
    </source>
</reference>
<dbReference type="AlphaFoldDB" id="A0A4U6X0S6"/>
<sequence length="149" mass="15788">MGRAALCCLRIEGSVESRTYISHRYPAATWILIGGEAVSAHRRKTGSKAELRFQAPAATPISVLGAPALGYESTTARSLPTQVACETHFKGSLFDICMSRRASSLGGCSLGTRQAAEVFGRPTMHVAAVYDPCAAGKCRMAPDDARAAR</sequence>
<gene>
    <name evidence="1" type="ORF">CTA1_3015</name>
</gene>
<dbReference type="EMBL" id="PJEX01000652">
    <property type="protein sequence ID" value="TKW48972.1"/>
    <property type="molecule type" value="Genomic_DNA"/>
</dbReference>
<accession>A0A4U6X0S6</accession>
<comment type="caution">
    <text evidence="1">The sequence shown here is derived from an EMBL/GenBank/DDBJ whole genome shotgun (WGS) entry which is preliminary data.</text>
</comment>
<proteinExistence type="predicted"/>
<keyword evidence="2" id="KW-1185">Reference proteome</keyword>